<feature type="transmembrane region" description="Helical" evidence="1">
    <location>
        <begin position="118"/>
        <end position="135"/>
    </location>
</feature>
<dbReference type="InterPro" id="IPR037185">
    <property type="entry name" value="EmrE-like"/>
</dbReference>
<dbReference type="eggNOG" id="COG2510">
    <property type="taxonomic scope" value="Bacteria"/>
</dbReference>
<reference evidence="4" key="2">
    <citation type="submission" date="2011-03" db="EMBL/GenBank/DDBJ databases">
        <title>The complete genome of Desulfobacca acetoxidans DSM 11109.</title>
        <authorList>
            <consortium name="US DOE Joint Genome Institute (JGI-PGF)"/>
            <person name="Lucas S."/>
            <person name="Copeland A."/>
            <person name="Lapidus A."/>
            <person name="Bruce D."/>
            <person name="Goodwin L."/>
            <person name="Pitluck S."/>
            <person name="Peters L."/>
            <person name="Kyrpides N."/>
            <person name="Mavromatis K."/>
            <person name="Ivanova N."/>
            <person name="Ovchinnikova G."/>
            <person name="Teshima H."/>
            <person name="Detter J.C."/>
            <person name="Han C."/>
            <person name="Land M."/>
            <person name="Hauser L."/>
            <person name="Markowitz V."/>
            <person name="Cheng J.-F."/>
            <person name="Hugenholtz P."/>
            <person name="Woyke T."/>
            <person name="Wu D."/>
            <person name="Spring S."/>
            <person name="Schueler E."/>
            <person name="Brambilla E."/>
            <person name="Klenk H.-P."/>
            <person name="Eisen J.A."/>
        </authorList>
    </citation>
    <scope>NUCLEOTIDE SEQUENCE [LARGE SCALE GENOMIC DNA]</scope>
    <source>
        <strain evidence="4">ATCC 700848 / DSM 11109 / ASRB2</strain>
    </source>
</reference>
<organism evidence="3 4">
    <name type="scientific">Desulfobacca acetoxidans (strain ATCC 700848 / DSM 11109 / ASRB2)</name>
    <dbReference type="NCBI Taxonomy" id="880072"/>
    <lineage>
        <taxon>Bacteria</taxon>
        <taxon>Pseudomonadati</taxon>
        <taxon>Thermodesulfobacteriota</taxon>
        <taxon>Desulfobaccia</taxon>
        <taxon>Desulfobaccales</taxon>
        <taxon>Desulfobaccaceae</taxon>
        <taxon>Desulfobacca</taxon>
    </lineage>
</organism>
<gene>
    <name evidence="3" type="ordered locus">Desac_0133</name>
</gene>
<feature type="transmembrane region" description="Helical" evidence="1">
    <location>
        <begin position="32"/>
        <end position="53"/>
    </location>
</feature>
<dbReference type="Gene3D" id="1.10.3730.20">
    <property type="match status" value="1"/>
</dbReference>
<feature type="transmembrane region" description="Helical" evidence="1">
    <location>
        <begin position="93"/>
        <end position="112"/>
    </location>
</feature>
<dbReference type="GO" id="GO:0016020">
    <property type="term" value="C:membrane"/>
    <property type="evidence" value="ECO:0007669"/>
    <property type="project" value="InterPro"/>
</dbReference>
<dbReference type="Proteomes" id="UP000000483">
    <property type="component" value="Chromosome"/>
</dbReference>
<feature type="transmembrane region" description="Helical" evidence="1">
    <location>
        <begin position="6"/>
        <end position="25"/>
    </location>
</feature>
<evidence type="ECO:0000313" key="4">
    <source>
        <dbReference type="Proteomes" id="UP000000483"/>
    </source>
</evidence>
<name>F2NBV3_DESAR</name>
<dbReference type="EMBL" id="CP002629">
    <property type="protein sequence ID" value="AEB08030.1"/>
    <property type="molecule type" value="Genomic_DNA"/>
</dbReference>
<evidence type="ECO:0000259" key="2">
    <source>
        <dbReference type="Pfam" id="PF00892"/>
    </source>
</evidence>
<sequence>MTGWLFYSVLALIFWGFWGIFNKIASSHLPCWAIFWVELFVYLIVGVFIWGLLRTPVAWTLPGLAAAIAAGFSGGLALFFFLKALSLGPATVVVPLTSLYPLITVVLGAILLQESLTLRHLAGIILAAGAVWLLSK</sequence>
<reference evidence="3 4" key="1">
    <citation type="journal article" date="2011" name="Stand. Genomic Sci.">
        <title>Complete genome sequence of the acetate-degrading sulfate reducer Desulfobacca acetoxidans type strain (ASRB2).</title>
        <authorList>
            <person name="Goker M."/>
            <person name="Teshima H."/>
            <person name="Lapidus A."/>
            <person name="Nolan M."/>
            <person name="Lucas S."/>
            <person name="Hammon N."/>
            <person name="Deshpande S."/>
            <person name="Cheng J.F."/>
            <person name="Tapia R."/>
            <person name="Han C."/>
            <person name="Goodwin L."/>
            <person name="Pitluck S."/>
            <person name="Huntemann M."/>
            <person name="Liolios K."/>
            <person name="Ivanova N."/>
            <person name="Pagani I."/>
            <person name="Mavromatis K."/>
            <person name="Ovchinikova G."/>
            <person name="Pati A."/>
            <person name="Chen A."/>
            <person name="Palaniappan K."/>
            <person name="Land M."/>
            <person name="Hauser L."/>
            <person name="Brambilla E.M."/>
            <person name="Rohde M."/>
            <person name="Spring S."/>
            <person name="Detter J.C."/>
            <person name="Woyke T."/>
            <person name="Bristow J."/>
            <person name="Eisen J.A."/>
            <person name="Markowitz V."/>
            <person name="Hugenholtz P."/>
            <person name="Kyrpides N.C."/>
            <person name="Klenk H.P."/>
        </authorList>
    </citation>
    <scope>NUCLEOTIDE SEQUENCE [LARGE SCALE GENOMIC DNA]</scope>
    <source>
        <strain evidence="4">ATCC 700848 / DSM 11109 / ASRB2</strain>
    </source>
</reference>
<dbReference type="HOGENOM" id="CLU_140953_0_0_7"/>
<dbReference type="RefSeq" id="WP_013705143.1">
    <property type="nucleotide sequence ID" value="NC_015388.1"/>
</dbReference>
<dbReference type="SUPFAM" id="SSF103481">
    <property type="entry name" value="Multidrug resistance efflux transporter EmrE"/>
    <property type="match status" value="1"/>
</dbReference>
<feature type="transmembrane region" description="Helical" evidence="1">
    <location>
        <begin position="59"/>
        <end position="81"/>
    </location>
</feature>
<evidence type="ECO:0000313" key="3">
    <source>
        <dbReference type="EMBL" id="AEB08030.1"/>
    </source>
</evidence>
<dbReference type="InterPro" id="IPR000620">
    <property type="entry name" value="EamA_dom"/>
</dbReference>
<keyword evidence="1" id="KW-0472">Membrane</keyword>
<dbReference type="AlphaFoldDB" id="F2NBV3"/>
<dbReference type="OrthoDB" id="5423007at2"/>
<keyword evidence="1" id="KW-1133">Transmembrane helix</keyword>
<keyword evidence="4" id="KW-1185">Reference proteome</keyword>
<keyword evidence="1" id="KW-0812">Transmembrane</keyword>
<feature type="domain" description="EamA" evidence="2">
    <location>
        <begin position="4"/>
        <end position="135"/>
    </location>
</feature>
<dbReference type="Pfam" id="PF00892">
    <property type="entry name" value="EamA"/>
    <property type="match status" value="1"/>
</dbReference>
<proteinExistence type="predicted"/>
<dbReference type="KEGG" id="dao:Desac_0133"/>
<accession>F2NBV3</accession>
<evidence type="ECO:0000256" key="1">
    <source>
        <dbReference type="SAM" id="Phobius"/>
    </source>
</evidence>
<protein>
    <recommendedName>
        <fullName evidence="2">EamA domain-containing protein</fullName>
    </recommendedName>
</protein>